<dbReference type="PATRIC" id="fig|1158610.3.peg.520"/>
<evidence type="ECO:0000259" key="4">
    <source>
        <dbReference type="Pfam" id="PF26337"/>
    </source>
</evidence>
<evidence type="ECO:0000259" key="3">
    <source>
        <dbReference type="Pfam" id="PF26334"/>
    </source>
</evidence>
<dbReference type="EMBL" id="AJAT01000008">
    <property type="protein sequence ID" value="EOL47545.1"/>
    <property type="molecule type" value="Genomic_DNA"/>
</dbReference>
<dbReference type="Proteomes" id="UP000013785">
    <property type="component" value="Unassembled WGS sequence"/>
</dbReference>
<dbReference type="Gene3D" id="3.40.50.2000">
    <property type="entry name" value="Glycogen Phosphorylase B"/>
    <property type="match status" value="2"/>
</dbReference>
<organism evidence="5 6">
    <name type="scientific">Enterococcus phoeniculicola ATCC BAA-412</name>
    <dbReference type="NCBI Taxonomy" id="1158610"/>
    <lineage>
        <taxon>Bacteria</taxon>
        <taxon>Bacillati</taxon>
        <taxon>Bacillota</taxon>
        <taxon>Bacilli</taxon>
        <taxon>Lactobacillales</taxon>
        <taxon>Enterococcaceae</taxon>
        <taxon>Enterococcus</taxon>
    </lineage>
</organism>
<reference evidence="5 6" key="1">
    <citation type="submission" date="2013-02" db="EMBL/GenBank/DDBJ databases">
        <title>The Genome Sequence of Enterococcus phoeniculicola BAA-412.</title>
        <authorList>
            <consortium name="The Broad Institute Genome Sequencing Platform"/>
            <consortium name="The Broad Institute Genome Sequencing Center for Infectious Disease"/>
            <person name="Earl A.M."/>
            <person name="Gilmore M.S."/>
            <person name="Lebreton F."/>
            <person name="Walker B."/>
            <person name="Young S.K."/>
            <person name="Zeng Q."/>
            <person name="Gargeya S."/>
            <person name="Fitzgerald M."/>
            <person name="Haas B."/>
            <person name="Abouelleil A."/>
            <person name="Alvarado L."/>
            <person name="Arachchi H.M."/>
            <person name="Berlin A.M."/>
            <person name="Chapman S.B."/>
            <person name="Dewar J."/>
            <person name="Goldberg J."/>
            <person name="Griggs A."/>
            <person name="Gujja S."/>
            <person name="Hansen M."/>
            <person name="Howarth C."/>
            <person name="Imamovic A."/>
            <person name="Larimer J."/>
            <person name="McCowan C."/>
            <person name="Murphy C."/>
            <person name="Neiman D."/>
            <person name="Pearson M."/>
            <person name="Priest M."/>
            <person name="Roberts A."/>
            <person name="Saif S."/>
            <person name="Shea T."/>
            <person name="Sisk P."/>
            <person name="Sykes S."/>
            <person name="Wortman J."/>
            <person name="Nusbaum C."/>
            <person name="Birren B."/>
        </authorList>
    </citation>
    <scope>NUCLEOTIDE SEQUENCE [LARGE SCALE GENOMIC DNA]</scope>
    <source>
        <strain evidence="5 6">ATCC BAA-412</strain>
    </source>
</reference>
<dbReference type="InterPro" id="IPR058592">
    <property type="entry name" value="Gtf3_C"/>
</dbReference>
<accession>R3X0L0</accession>
<gene>
    <name evidence="5" type="ORF">UC3_00548</name>
</gene>
<protein>
    <recommendedName>
        <fullName evidence="7">Beta-1,6-galactofuranosyltransferase</fullName>
    </recommendedName>
</protein>
<dbReference type="PIRSF" id="PIRSF007023">
    <property type="entry name" value="UDP-Galf_transf"/>
    <property type="match status" value="1"/>
</dbReference>
<dbReference type="eggNOG" id="COG0438">
    <property type="taxonomic scope" value="Bacteria"/>
</dbReference>
<keyword evidence="1" id="KW-0808">Transferase</keyword>
<feature type="compositionally biased region" description="Basic and acidic residues" evidence="2">
    <location>
        <begin position="1"/>
        <end position="12"/>
    </location>
</feature>
<dbReference type="STRING" id="154621.RV11_GL000346"/>
<evidence type="ECO:0000256" key="1">
    <source>
        <dbReference type="ARBA" id="ARBA00022679"/>
    </source>
</evidence>
<dbReference type="SUPFAM" id="SSF53756">
    <property type="entry name" value="UDP-Glycosyltransferase/glycogen phosphorylase"/>
    <property type="match status" value="1"/>
</dbReference>
<keyword evidence="6" id="KW-1185">Reference proteome</keyword>
<comment type="caution">
    <text evidence="5">The sequence shown here is derived from an EMBL/GenBank/DDBJ whole genome shotgun (WGS) entry which is preliminary data.</text>
</comment>
<dbReference type="Pfam" id="PF26337">
    <property type="entry name" value="Gtf3_C"/>
    <property type="match status" value="1"/>
</dbReference>
<dbReference type="HOGENOM" id="CLU_057651_1_0_9"/>
<dbReference type="Pfam" id="PF26334">
    <property type="entry name" value="Gtf3_N"/>
    <property type="match status" value="1"/>
</dbReference>
<dbReference type="AlphaFoldDB" id="R3X0L0"/>
<sequence>MEKVFIKTENGKNPHAGSKARDDVDELLKQRGYRPIIVGNYEPREDRKENLFEKIQRHVTSLVNAFRLFFLLPGKSMVVMQHPMTGFVYFNWMINPLKKIKKVKLVALIHDLDSLRKLHGENQKNDELADLKLLRKCDAIICHNSKMKEYLIEEKFPEETIVSLELFDYLTPEVITAYDESKGIVIAGNLNEEKSGYLRQLKQLSKELVFELYGPNYSELPQESVHYHGSFAPDDLLEAIKGSYGLVWDGSSIGMCEGNFGEYLRYNNSHKASLYLAVGIPVIVWKESALSEFVENEGIGFSISNLYEIETKITSQNKEELIKNVAVMKEKVTNGYFLNSAMSVVEGKLEEK</sequence>
<feature type="domain" description="Glucosyltransferase 3-like C-terminal" evidence="4">
    <location>
        <begin position="184"/>
        <end position="342"/>
    </location>
</feature>
<evidence type="ECO:0000256" key="2">
    <source>
        <dbReference type="SAM" id="MobiDB-lite"/>
    </source>
</evidence>
<name>R3X0L0_9ENTE</name>
<evidence type="ECO:0000313" key="5">
    <source>
        <dbReference type="EMBL" id="EOL47545.1"/>
    </source>
</evidence>
<proteinExistence type="predicted"/>
<evidence type="ECO:0000313" key="6">
    <source>
        <dbReference type="Proteomes" id="UP000013785"/>
    </source>
</evidence>
<feature type="domain" description="Glucosyltransferase 3-like N-terminal" evidence="3">
    <location>
        <begin position="3"/>
        <end position="165"/>
    </location>
</feature>
<dbReference type="InterPro" id="IPR058591">
    <property type="entry name" value="Gtf3_N"/>
</dbReference>
<dbReference type="OrthoDB" id="9790931at2"/>
<feature type="region of interest" description="Disordered" evidence="2">
    <location>
        <begin position="1"/>
        <end position="20"/>
    </location>
</feature>
<evidence type="ECO:0008006" key="7">
    <source>
        <dbReference type="Google" id="ProtNLM"/>
    </source>
</evidence>
<dbReference type="RefSeq" id="WP_010767221.1">
    <property type="nucleotide sequence ID" value="NZ_ASWE01000004.1"/>
</dbReference>